<keyword evidence="8" id="KW-0539">Nucleus</keyword>
<keyword evidence="5 9" id="KW-0963">Cytoplasm</keyword>
<dbReference type="PIRSF" id="PIRSF016325">
    <property type="entry name" value="Phstyr_phstse_ac"/>
    <property type="match status" value="1"/>
</dbReference>
<evidence type="ECO:0000256" key="7">
    <source>
        <dbReference type="ARBA" id="ARBA00023235"/>
    </source>
</evidence>
<reference evidence="10 11" key="2">
    <citation type="journal article" date="2014" name="J. Gen. Appl. Microbiol.">
        <title>The early diverging ascomycetous budding yeast Saitoella complicata has three histone deacetylases belonging to the Clr6, Hos2, and Rpd3 lineages.</title>
        <authorList>
            <person name="Nishida H."/>
            <person name="Matsumoto T."/>
            <person name="Kondo S."/>
            <person name="Hamamoto M."/>
            <person name="Yoshikawa H."/>
        </authorList>
    </citation>
    <scope>NUCLEOTIDE SEQUENCE [LARGE SCALE GENOMIC DNA]</scope>
    <source>
        <strain evidence="10 11">NRRL Y-17804</strain>
    </source>
</reference>
<comment type="function">
    <text evidence="9">PPIases accelerate the folding of proteins. It catalyzes the cis-trans isomerization of proline imidic peptide bonds in oligopeptides.</text>
</comment>
<dbReference type="InterPro" id="IPR043170">
    <property type="entry name" value="PTPA_C_lid"/>
</dbReference>
<comment type="similarity">
    <text evidence="4 9">Belongs to the PTPA-type PPIase family.</text>
</comment>
<reference evidence="10 11" key="3">
    <citation type="journal article" date="2015" name="Genome Announc.">
        <title>Draft Genome Sequence of the Archiascomycetous Yeast Saitoella complicata.</title>
        <authorList>
            <person name="Yamauchi K."/>
            <person name="Kondo S."/>
            <person name="Hamamoto M."/>
            <person name="Takahashi Y."/>
            <person name="Ogura Y."/>
            <person name="Hayashi T."/>
            <person name="Nishida H."/>
        </authorList>
    </citation>
    <scope>NUCLEOTIDE SEQUENCE [LARGE SCALE GENOMIC DNA]</scope>
    <source>
        <strain evidence="10 11">NRRL Y-17804</strain>
    </source>
</reference>
<name>A0A0E9NPF0_SAICN</name>
<dbReference type="InterPro" id="IPR004327">
    <property type="entry name" value="Phstyr_phstse_ac"/>
</dbReference>
<gene>
    <name evidence="10" type="ORF">G7K_5410-t1</name>
</gene>
<dbReference type="Proteomes" id="UP000033140">
    <property type="component" value="Unassembled WGS sequence"/>
</dbReference>
<evidence type="ECO:0000256" key="4">
    <source>
        <dbReference type="ARBA" id="ARBA00011019"/>
    </source>
</evidence>
<dbReference type="CDD" id="cd04087">
    <property type="entry name" value="PTPA"/>
    <property type="match status" value="1"/>
</dbReference>
<evidence type="ECO:0000256" key="3">
    <source>
        <dbReference type="ARBA" id="ARBA00004496"/>
    </source>
</evidence>
<dbReference type="PANTHER" id="PTHR10012:SF3">
    <property type="entry name" value="SERINE_THREONINE-PROTEIN PHOSPHATASE 2A ACTIVATOR 1"/>
    <property type="match status" value="1"/>
</dbReference>
<dbReference type="Pfam" id="PF03095">
    <property type="entry name" value="PTPA"/>
    <property type="match status" value="1"/>
</dbReference>
<evidence type="ECO:0000256" key="5">
    <source>
        <dbReference type="ARBA" id="ARBA00022490"/>
    </source>
</evidence>
<dbReference type="GO" id="GO:0005737">
    <property type="term" value="C:cytoplasm"/>
    <property type="evidence" value="ECO:0007669"/>
    <property type="project" value="UniProtKB-SubCell"/>
</dbReference>
<dbReference type="STRING" id="698492.A0A0E9NPF0"/>
<organism evidence="10 11">
    <name type="scientific">Saitoella complicata (strain BCRC 22490 / CBS 7301 / JCM 7358 / NBRC 10748 / NRRL Y-17804)</name>
    <dbReference type="NCBI Taxonomy" id="698492"/>
    <lineage>
        <taxon>Eukaryota</taxon>
        <taxon>Fungi</taxon>
        <taxon>Dikarya</taxon>
        <taxon>Ascomycota</taxon>
        <taxon>Taphrinomycotina</taxon>
        <taxon>Taphrinomycotina incertae sedis</taxon>
        <taxon>Saitoella</taxon>
    </lineage>
</organism>
<keyword evidence="6 9" id="KW-0697">Rotamase</keyword>
<comment type="subcellular location">
    <subcellularLocation>
        <location evidence="3 9">Cytoplasm</location>
    </subcellularLocation>
    <subcellularLocation>
        <location evidence="2">Nucleus</location>
    </subcellularLocation>
</comment>
<dbReference type="InterPro" id="IPR037218">
    <property type="entry name" value="PTPA_sf"/>
</dbReference>
<comment type="caution">
    <text evidence="10">The sequence shown here is derived from an EMBL/GenBank/DDBJ whole genome shotgun (WGS) entry which is preliminary data.</text>
</comment>
<reference evidence="10 11" key="1">
    <citation type="journal article" date="2011" name="J. Gen. Appl. Microbiol.">
        <title>Draft genome sequencing of the enigmatic yeast Saitoella complicata.</title>
        <authorList>
            <person name="Nishida H."/>
            <person name="Hamamoto M."/>
            <person name="Sugiyama J."/>
        </authorList>
    </citation>
    <scope>NUCLEOTIDE SEQUENCE [LARGE SCALE GENOMIC DNA]</scope>
    <source>
        <strain evidence="10 11">NRRL Y-17804</strain>
    </source>
</reference>
<evidence type="ECO:0000313" key="11">
    <source>
        <dbReference type="Proteomes" id="UP000033140"/>
    </source>
</evidence>
<comment type="catalytic activity">
    <reaction evidence="1 9">
        <text>[protein]-peptidylproline (omega=180) = [protein]-peptidylproline (omega=0)</text>
        <dbReference type="Rhea" id="RHEA:16237"/>
        <dbReference type="Rhea" id="RHEA-COMP:10747"/>
        <dbReference type="Rhea" id="RHEA-COMP:10748"/>
        <dbReference type="ChEBI" id="CHEBI:83833"/>
        <dbReference type="ChEBI" id="CHEBI:83834"/>
        <dbReference type="EC" id="5.2.1.8"/>
    </reaction>
</comment>
<dbReference type="GO" id="GO:0000159">
    <property type="term" value="C:protein phosphatase type 2A complex"/>
    <property type="evidence" value="ECO:0007669"/>
    <property type="project" value="TreeGrafter"/>
</dbReference>
<accession>A0A0E9NPF0</accession>
<sequence>MCEALPGRRLTEPELQSQASEPILGLLQVLDILDRYIAECPPKPGPRRFGNVAFRTWTKQLEDNADLLLREHLPESVQTAMPELLPYFTGSFGSGQRLDYGTGHELSFAAFLCGLYLLGVLRPGQDDAALVLLVFNRYFGVVRRLVRTYTLEPAGSHGVWGLDDHSFLPYIFGSAQLKDTEGVPPTASVTDRALVERYRGDNLYFGAIGFINDVKKGPFHEHSSMLYDISGVQLWSKINQGMSKMYDAEVLSKFPVVQHFPFGPVLFPFETSAVRRERPEQTRVATGQSASTDKMVALGSVTSAPWAASANNNSTSMRPGVPPARIGGSRPVGQLPSMLINSLSGRVQTTYV</sequence>
<dbReference type="AlphaFoldDB" id="A0A0E9NPF0"/>
<keyword evidence="7 9" id="KW-0413">Isomerase</keyword>
<evidence type="ECO:0000256" key="9">
    <source>
        <dbReference type="RuleBase" id="RU361210"/>
    </source>
</evidence>
<dbReference type="SUPFAM" id="SSF140984">
    <property type="entry name" value="PTPA-like"/>
    <property type="match status" value="1"/>
</dbReference>
<evidence type="ECO:0000256" key="2">
    <source>
        <dbReference type="ARBA" id="ARBA00004123"/>
    </source>
</evidence>
<protein>
    <recommendedName>
        <fullName evidence="9">Serine/threonine-protein phosphatase 2A activator</fullName>
        <ecNumber evidence="9">5.2.1.8</ecNumber>
    </recommendedName>
    <alternativeName>
        <fullName evidence="9">Phosphotyrosyl phosphatase activator</fullName>
    </alternativeName>
</protein>
<dbReference type="OMA" id="DACHISP"/>
<dbReference type="GO" id="GO:0005634">
    <property type="term" value="C:nucleus"/>
    <property type="evidence" value="ECO:0007669"/>
    <property type="project" value="UniProtKB-SubCell"/>
</dbReference>
<keyword evidence="11" id="KW-1185">Reference proteome</keyword>
<dbReference type="Gene3D" id="1.20.120.1150">
    <property type="match status" value="1"/>
</dbReference>
<evidence type="ECO:0000256" key="6">
    <source>
        <dbReference type="ARBA" id="ARBA00023110"/>
    </source>
</evidence>
<dbReference type="GO" id="GO:0008160">
    <property type="term" value="F:protein tyrosine phosphatase activator activity"/>
    <property type="evidence" value="ECO:0007669"/>
    <property type="project" value="TreeGrafter"/>
</dbReference>
<evidence type="ECO:0000313" key="10">
    <source>
        <dbReference type="EMBL" id="GAO51305.1"/>
    </source>
</evidence>
<evidence type="ECO:0000256" key="8">
    <source>
        <dbReference type="ARBA" id="ARBA00023242"/>
    </source>
</evidence>
<proteinExistence type="inferred from homology"/>
<dbReference type="EMBL" id="BACD03000044">
    <property type="protein sequence ID" value="GAO51305.1"/>
    <property type="molecule type" value="Genomic_DNA"/>
</dbReference>
<dbReference type="EC" id="5.2.1.8" evidence="9"/>
<dbReference type="GO" id="GO:0003755">
    <property type="term" value="F:peptidyl-prolyl cis-trans isomerase activity"/>
    <property type="evidence" value="ECO:0007669"/>
    <property type="project" value="UniProtKB-KW"/>
</dbReference>
<dbReference type="FunFam" id="1.20.120.1150:FF:000002">
    <property type="entry name" value="Serine/threonine-protein phosphatase 2A activator"/>
    <property type="match status" value="1"/>
</dbReference>
<evidence type="ECO:0000256" key="1">
    <source>
        <dbReference type="ARBA" id="ARBA00000971"/>
    </source>
</evidence>
<dbReference type="PANTHER" id="PTHR10012">
    <property type="entry name" value="SERINE/THREONINE-PROTEIN PHOSPHATASE 2A REGULATORY SUBUNIT B"/>
    <property type="match status" value="1"/>
</dbReference>
<dbReference type="GO" id="GO:0007052">
    <property type="term" value="P:mitotic spindle organization"/>
    <property type="evidence" value="ECO:0007669"/>
    <property type="project" value="TreeGrafter"/>
</dbReference>